<keyword evidence="2" id="KW-1133">Transmembrane helix</keyword>
<dbReference type="PANTHER" id="PTHR12335">
    <property type="entry name" value="TIPE PROTEIN TEMPERATURE-INDUCED PARALYTIC E"/>
    <property type="match status" value="1"/>
</dbReference>
<dbReference type="GO" id="GO:0017080">
    <property type="term" value="F:sodium channel regulator activity"/>
    <property type="evidence" value="ECO:0007669"/>
    <property type="project" value="TreeGrafter"/>
</dbReference>
<organism evidence="3 4">
    <name type="scientific">Halocaridina rubra</name>
    <name type="common">Hawaiian red shrimp</name>
    <dbReference type="NCBI Taxonomy" id="373956"/>
    <lineage>
        <taxon>Eukaryota</taxon>
        <taxon>Metazoa</taxon>
        <taxon>Ecdysozoa</taxon>
        <taxon>Arthropoda</taxon>
        <taxon>Crustacea</taxon>
        <taxon>Multicrustacea</taxon>
        <taxon>Malacostraca</taxon>
        <taxon>Eumalacostraca</taxon>
        <taxon>Eucarida</taxon>
        <taxon>Decapoda</taxon>
        <taxon>Pleocyemata</taxon>
        <taxon>Caridea</taxon>
        <taxon>Atyoidea</taxon>
        <taxon>Atyidae</taxon>
        <taxon>Halocaridina</taxon>
    </lineage>
</organism>
<dbReference type="InterPro" id="IPR031578">
    <property type="entry name" value="TipE"/>
</dbReference>
<protein>
    <recommendedName>
        <fullName evidence="5">Protein tipE</fullName>
    </recommendedName>
</protein>
<dbReference type="EMBL" id="JAXCGZ010021002">
    <property type="protein sequence ID" value="KAK7062954.1"/>
    <property type="molecule type" value="Genomic_DNA"/>
</dbReference>
<evidence type="ECO:0000256" key="1">
    <source>
        <dbReference type="SAM" id="MobiDB-lite"/>
    </source>
</evidence>
<feature type="compositionally biased region" description="Basic and acidic residues" evidence="1">
    <location>
        <begin position="246"/>
        <end position="279"/>
    </location>
</feature>
<comment type="caution">
    <text evidence="3">The sequence shown here is derived from an EMBL/GenBank/DDBJ whole genome shotgun (WGS) entry which is preliminary data.</text>
</comment>
<keyword evidence="2" id="KW-0472">Membrane</keyword>
<accession>A0AAN8WED1</accession>
<evidence type="ECO:0008006" key="5">
    <source>
        <dbReference type="Google" id="ProtNLM"/>
    </source>
</evidence>
<feature type="compositionally biased region" description="Acidic residues" evidence="1">
    <location>
        <begin position="228"/>
        <end position="245"/>
    </location>
</feature>
<dbReference type="GO" id="GO:0005886">
    <property type="term" value="C:plasma membrane"/>
    <property type="evidence" value="ECO:0007669"/>
    <property type="project" value="TreeGrafter"/>
</dbReference>
<evidence type="ECO:0000313" key="4">
    <source>
        <dbReference type="Proteomes" id="UP001381693"/>
    </source>
</evidence>
<dbReference type="Proteomes" id="UP001381693">
    <property type="component" value="Unassembled WGS sequence"/>
</dbReference>
<feature type="region of interest" description="Disordered" evidence="1">
    <location>
        <begin position="215"/>
        <end position="279"/>
    </location>
</feature>
<gene>
    <name evidence="3" type="ORF">SK128_018662</name>
</gene>
<evidence type="ECO:0000313" key="3">
    <source>
        <dbReference type="EMBL" id="KAK7062954.1"/>
    </source>
</evidence>
<dbReference type="AlphaFoldDB" id="A0AAN8WED1"/>
<evidence type="ECO:0000256" key="2">
    <source>
        <dbReference type="SAM" id="Phobius"/>
    </source>
</evidence>
<feature type="transmembrane region" description="Helical" evidence="2">
    <location>
        <begin position="175"/>
        <end position="201"/>
    </location>
</feature>
<reference evidence="3 4" key="1">
    <citation type="submission" date="2023-11" db="EMBL/GenBank/DDBJ databases">
        <title>Halocaridina rubra genome assembly.</title>
        <authorList>
            <person name="Smith C."/>
        </authorList>
    </citation>
    <scope>NUCLEOTIDE SEQUENCE [LARGE SCALE GENOMIC DNA]</scope>
    <source>
        <strain evidence="3">EP-1</strain>
        <tissue evidence="3">Whole</tissue>
    </source>
</reference>
<proteinExistence type="predicted"/>
<feature type="transmembrane region" description="Helical" evidence="2">
    <location>
        <begin position="20"/>
        <end position="41"/>
    </location>
</feature>
<dbReference type="PANTHER" id="PTHR12335:SF5">
    <property type="entry name" value="IP20336P"/>
    <property type="match status" value="1"/>
</dbReference>
<dbReference type="PROSITE" id="PS51257">
    <property type="entry name" value="PROKAR_LIPOPROTEIN"/>
    <property type="match status" value="1"/>
</dbReference>
<keyword evidence="4" id="KW-1185">Reference proteome</keyword>
<sequence>MEEPVEKEPLPVRLKYYTTLTLGTTACLSSFVFMFLIPWVLDPSISTLMANFDPEPVVCKTVQSDFLIGMKNCSWSSCKHGCTTDQFECNQIYVNYMHVPYETYEAQEVDDDDDDIWVGHGVPLFINIKACGYPPKINCSIFSNEKGIEGAIFPCHYSRVDPNMLITDYDWNTEVLNIVLALLIPNVLCGVSLGVVSYWWYPGCQKRRCQYQVPPDQEEASSNHHEGEDEDEDDDEREYDEDGEERESVGNREEGDMKNKQQEEEKDRDTSIYLPEEKV</sequence>
<dbReference type="Pfam" id="PF16972">
    <property type="entry name" value="TipE"/>
    <property type="match status" value="2"/>
</dbReference>
<name>A0AAN8WED1_HALRR</name>
<dbReference type="GO" id="GO:0002028">
    <property type="term" value="P:regulation of sodium ion transport"/>
    <property type="evidence" value="ECO:0007669"/>
    <property type="project" value="TreeGrafter"/>
</dbReference>
<keyword evidence="2" id="KW-0812">Transmembrane</keyword>